<proteinExistence type="inferred from homology"/>
<dbReference type="GO" id="GO:0005634">
    <property type="term" value="C:nucleus"/>
    <property type="evidence" value="ECO:0007669"/>
    <property type="project" value="TreeGrafter"/>
</dbReference>
<dbReference type="InterPro" id="IPR037519">
    <property type="entry name" value="LITAF_fam"/>
</dbReference>
<dbReference type="Pfam" id="PF10601">
    <property type="entry name" value="zf-LITAF-like"/>
    <property type="match status" value="1"/>
</dbReference>
<evidence type="ECO:0000256" key="2">
    <source>
        <dbReference type="ARBA" id="ARBA00004414"/>
    </source>
</evidence>
<comment type="caution">
    <text evidence="10">The sequence shown here is derived from an EMBL/GenBank/DDBJ whole genome shotgun (WGS) entry which is preliminary data.</text>
</comment>
<comment type="subcellular location">
    <subcellularLocation>
        <location evidence="1">Endosome membrane</location>
        <topology evidence="1">Peripheral membrane protein</topology>
        <orientation evidence="1">Cytoplasmic side</orientation>
    </subcellularLocation>
    <subcellularLocation>
        <location evidence="2">Late endosome membrane</location>
    </subcellularLocation>
    <subcellularLocation>
        <location evidence="3">Lysosome membrane</location>
        <topology evidence="3">Peripheral membrane protein</topology>
        <orientation evidence="3">Cytoplasmic side</orientation>
    </subcellularLocation>
</comment>
<evidence type="ECO:0000313" key="10">
    <source>
        <dbReference type="EMBL" id="KAG8432903.1"/>
    </source>
</evidence>
<dbReference type="InterPro" id="IPR006629">
    <property type="entry name" value="LITAF"/>
</dbReference>
<keyword evidence="6" id="KW-0862">Zinc</keyword>
<evidence type="ECO:0000313" key="11">
    <source>
        <dbReference type="Proteomes" id="UP000812440"/>
    </source>
</evidence>
<keyword evidence="7 8" id="KW-0472">Membrane</keyword>
<evidence type="ECO:0000256" key="8">
    <source>
        <dbReference type="SAM" id="Phobius"/>
    </source>
</evidence>
<dbReference type="GO" id="GO:0098574">
    <property type="term" value="C:cytoplasmic side of lysosomal membrane"/>
    <property type="evidence" value="ECO:0007669"/>
    <property type="project" value="TreeGrafter"/>
</dbReference>
<dbReference type="GO" id="GO:0098560">
    <property type="term" value="C:cytoplasmic side of late endosome membrane"/>
    <property type="evidence" value="ECO:0007669"/>
    <property type="project" value="TreeGrafter"/>
</dbReference>
<evidence type="ECO:0000256" key="4">
    <source>
        <dbReference type="ARBA" id="ARBA00005975"/>
    </source>
</evidence>
<keyword evidence="8" id="KW-0812">Transmembrane</keyword>
<evidence type="ECO:0000256" key="5">
    <source>
        <dbReference type="ARBA" id="ARBA00022723"/>
    </source>
</evidence>
<keyword evidence="8" id="KW-1133">Transmembrane helix</keyword>
<reference evidence="10" key="1">
    <citation type="thesis" date="2020" institute="ProQuest LLC" country="789 East Eisenhower Parkway, Ann Arbor, MI, USA">
        <title>Comparative Genomics and Chromosome Evolution.</title>
        <authorList>
            <person name="Mudd A.B."/>
        </authorList>
    </citation>
    <scope>NUCLEOTIDE SEQUENCE</scope>
    <source>
        <strain evidence="10">Female2</strain>
        <tissue evidence="10">Blood</tissue>
    </source>
</reference>
<dbReference type="EMBL" id="JAACNH010000009">
    <property type="protein sequence ID" value="KAG8432903.1"/>
    <property type="molecule type" value="Genomic_DNA"/>
</dbReference>
<keyword evidence="11" id="KW-1185">Reference proteome</keyword>
<dbReference type="PANTHER" id="PTHR23292:SF47">
    <property type="entry name" value="LITAF DOMAIN-CONTAINING PROTEIN"/>
    <property type="match status" value="1"/>
</dbReference>
<feature type="transmembrane region" description="Helical" evidence="8">
    <location>
        <begin position="75"/>
        <end position="98"/>
    </location>
</feature>
<keyword evidence="5" id="KW-0479">Metal-binding</keyword>
<comment type="similarity">
    <text evidence="4">Belongs to the CDIP1/LITAF family.</text>
</comment>
<evidence type="ECO:0000256" key="6">
    <source>
        <dbReference type="ARBA" id="ARBA00022833"/>
    </source>
</evidence>
<dbReference type="AlphaFoldDB" id="A0A8T2IM98"/>
<evidence type="ECO:0000256" key="1">
    <source>
        <dbReference type="ARBA" id="ARBA00004125"/>
    </source>
</evidence>
<sequence length="123" mass="13581">MDYNKEPNLAMNAGYPQPGMYPPPPSYTSPGQPVVVAPIATTVVLGTPLQDTPGATTCPVCKQNIVTRIQYTTGLLVWLIFGVLLLFGCWLGCCLIPFCLDSCKDVDHFCPNCNHHVYKYKRM</sequence>
<evidence type="ECO:0000256" key="3">
    <source>
        <dbReference type="ARBA" id="ARBA00004630"/>
    </source>
</evidence>
<dbReference type="Proteomes" id="UP000812440">
    <property type="component" value="Chromosome 9"/>
</dbReference>
<protein>
    <recommendedName>
        <fullName evidence="9">LITAF domain-containing protein</fullName>
    </recommendedName>
</protein>
<evidence type="ECO:0000259" key="9">
    <source>
        <dbReference type="PROSITE" id="PS51837"/>
    </source>
</evidence>
<dbReference type="PROSITE" id="PS51837">
    <property type="entry name" value="LITAF"/>
    <property type="match status" value="1"/>
</dbReference>
<dbReference type="GO" id="GO:0008270">
    <property type="term" value="F:zinc ion binding"/>
    <property type="evidence" value="ECO:0007669"/>
    <property type="project" value="TreeGrafter"/>
</dbReference>
<organism evidence="10 11">
    <name type="scientific">Hymenochirus boettgeri</name>
    <name type="common">Congo dwarf clawed frog</name>
    <dbReference type="NCBI Taxonomy" id="247094"/>
    <lineage>
        <taxon>Eukaryota</taxon>
        <taxon>Metazoa</taxon>
        <taxon>Chordata</taxon>
        <taxon>Craniata</taxon>
        <taxon>Vertebrata</taxon>
        <taxon>Euteleostomi</taxon>
        <taxon>Amphibia</taxon>
        <taxon>Batrachia</taxon>
        <taxon>Anura</taxon>
        <taxon>Pipoidea</taxon>
        <taxon>Pipidae</taxon>
        <taxon>Pipinae</taxon>
        <taxon>Hymenochirus</taxon>
    </lineage>
</organism>
<name>A0A8T2IM98_9PIPI</name>
<evidence type="ECO:0000256" key="7">
    <source>
        <dbReference type="ARBA" id="ARBA00023136"/>
    </source>
</evidence>
<dbReference type="SMART" id="SM00714">
    <property type="entry name" value="LITAF"/>
    <property type="match status" value="1"/>
</dbReference>
<dbReference type="PANTHER" id="PTHR23292">
    <property type="entry name" value="LIPOPOLYSACCHARIDE-INDUCED TUMOR NECROSIS FACTOR-ALPHA FACTOR"/>
    <property type="match status" value="1"/>
</dbReference>
<feature type="domain" description="LITAF" evidence="9">
    <location>
        <begin position="37"/>
        <end position="122"/>
    </location>
</feature>
<accession>A0A8T2IM98</accession>
<gene>
    <name evidence="10" type="ORF">GDO86_017242</name>
</gene>